<reference evidence="1 2" key="2">
    <citation type="submission" date="2018-11" db="EMBL/GenBank/DDBJ databases">
        <authorList>
            <consortium name="Pathogen Informatics"/>
        </authorList>
    </citation>
    <scope>NUCLEOTIDE SEQUENCE [LARGE SCALE GENOMIC DNA]</scope>
    <source>
        <strain evidence="1 2">NST_G2</strain>
    </source>
</reference>
<evidence type="ECO:0000313" key="3">
    <source>
        <dbReference type="WBParaSite" id="SSLN_0000897101-mRNA-1"/>
    </source>
</evidence>
<proteinExistence type="predicted"/>
<dbReference type="EMBL" id="UYSU01034762">
    <property type="protein sequence ID" value="VDL95019.1"/>
    <property type="molecule type" value="Genomic_DNA"/>
</dbReference>
<accession>A0A183SWN6</accession>
<organism evidence="3">
    <name type="scientific">Schistocephalus solidus</name>
    <name type="common">Tapeworm</name>
    <dbReference type="NCBI Taxonomy" id="70667"/>
    <lineage>
        <taxon>Eukaryota</taxon>
        <taxon>Metazoa</taxon>
        <taxon>Spiralia</taxon>
        <taxon>Lophotrochozoa</taxon>
        <taxon>Platyhelminthes</taxon>
        <taxon>Cestoda</taxon>
        <taxon>Eucestoda</taxon>
        <taxon>Diphyllobothriidea</taxon>
        <taxon>Diphyllobothriidae</taxon>
        <taxon>Schistocephalus</taxon>
    </lineage>
</organism>
<sequence>MPHPTLSFHLPDTTSGLLDYVLIPGTAFTFSDALFHRSFIFTLPLFDHHPPSSYSSSSALQFMDAFPLKLQLSSSENEDDCLCQW</sequence>
<evidence type="ECO:0000313" key="1">
    <source>
        <dbReference type="EMBL" id="VDL95019.1"/>
    </source>
</evidence>
<dbReference type="Proteomes" id="UP000275846">
    <property type="component" value="Unassembled WGS sequence"/>
</dbReference>
<reference evidence="3" key="1">
    <citation type="submission" date="2016-06" db="UniProtKB">
        <authorList>
            <consortium name="WormBaseParasite"/>
        </authorList>
    </citation>
    <scope>IDENTIFICATION</scope>
</reference>
<keyword evidence="2" id="KW-1185">Reference proteome</keyword>
<name>A0A183SWN6_SCHSO</name>
<gene>
    <name evidence="1" type="ORF">SSLN_LOCUS8634</name>
</gene>
<protein>
    <submittedName>
        <fullName evidence="3">Ovule protein</fullName>
    </submittedName>
</protein>
<dbReference type="AlphaFoldDB" id="A0A183SWN6"/>
<dbReference type="WBParaSite" id="SSLN_0000897101-mRNA-1">
    <property type="protein sequence ID" value="SSLN_0000897101-mRNA-1"/>
    <property type="gene ID" value="SSLN_0000897101"/>
</dbReference>
<evidence type="ECO:0000313" key="2">
    <source>
        <dbReference type="Proteomes" id="UP000275846"/>
    </source>
</evidence>